<comment type="caution">
    <text evidence="2">The sequence shown here is derived from an EMBL/GenBank/DDBJ whole genome shotgun (WGS) entry which is preliminary data.</text>
</comment>
<evidence type="ECO:0000256" key="1">
    <source>
        <dbReference type="SAM" id="Phobius"/>
    </source>
</evidence>
<keyword evidence="1" id="KW-1133">Transmembrane helix</keyword>
<keyword evidence="1" id="KW-0812">Transmembrane</keyword>
<evidence type="ECO:0000313" key="3">
    <source>
        <dbReference type="Proteomes" id="UP000316714"/>
    </source>
</evidence>
<keyword evidence="1" id="KW-0472">Membrane</keyword>
<dbReference type="AlphaFoldDB" id="A0A5C5VEY3"/>
<accession>A0A5C5VEY3</accession>
<dbReference type="RefSeq" id="WP_146562977.1">
    <property type="nucleotide sequence ID" value="NZ_SIHJ01000001.1"/>
</dbReference>
<dbReference type="OrthoDB" id="9856865at2"/>
<name>A0A5C5VEY3_9BACT</name>
<feature type="transmembrane region" description="Helical" evidence="1">
    <location>
        <begin position="36"/>
        <end position="55"/>
    </location>
</feature>
<keyword evidence="3" id="KW-1185">Reference proteome</keyword>
<dbReference type="EMBL" id="SIHJ01000001">
    <property type="protein sequence ID" value="TWT36232.1"/>
    <property type="molecule type" value="Genomic_DNA"/>
</dbReference>
<feature type="transmembrane region" description="Helical" evidence="1">
    <location>
        <begin position="6"/>
        <end position="24"/>
    </location>
</feature>
<dbReference type="Proteomes" id="UP000316714">
    <property type="component" value="Unassembled WGS sequence"/>
</dbReference>
<feature type="transmembrane region" description="Helical" evidence="1">
    <location>
        <begin position="61"/>
        <end position="80"/>
    </location>
</feature>
<protein>
    <submittedName>
        <fullName evidence="2">Uncharacterized protein</fullName>
    </submittedName>
</protein>
<evidence type="ECO:0000313" key="2">
    <source>
        <dbReference type="EMBL" id="TWT36232.1"/>
    </source>
</evidence>
<organism evidence="2 3">
    <name type="scientific">Posidoniimonas corsicana</name>
    <dbReference type="NCBI Taxonomy" id="1938618"/>
    <lineage>
        <taxon>Bacteria</taxon>
        <taxon>Pseudomonadati</taxon>
        <taxon>Planctomycetota</taxon>
        <taxon>Planctomycetia</taxon>
        <taxon>Pirellulales</taxon>
        <taxon>Lacipirellulaceae</taxon>
        <taxon>Posidoniimonas</taxon>
    </lineage>
</organism>
<reference evidence="2 3" key="1">
    <citation type="submission" date="2019-02" db="EMBL/GenBank/DDBJ databases">
        <title>Deep-cultivation of Planctomycetes and their phenomic and genomic characterization uncovers novel biology.</title>
        <authorList>
            <person name="Wiegand S."/>
            <person name="Jogler M."/>
            <person name="Boedeker C."/>
            <person name="Pinto D."/>
            <person name="Vollmers J."/>
            <person name="Rivas-Marin E."/>
            <person name="Kohn T."/>
            <person name="Peeters S.H."/>
            <person name="Heuer A."/>
            <person name="Rast P."/>
            <person name="Oberbeckmann S."/>
            <person name="Bunk B."/>
            <person name="Jeske O."/>
            <person name="Meyerdierks A."/>
            <person name="Storesund J.E."/>
            <person name="Kallscheuer N."/>
            <person name="Luecker S."/>
            <person name="Lage O.M."/>
            <person name="Pohl T."/>
            <person name="Merkel B.J."/>
            <person name="Hornburger P."/>
            <person name="Mueller R.-W."/>
            <person name="Bruemmer F."/>
            <person name="Labrenz M."/>
            <person name="Spormann A.M."/>
            <person name="Op Den Camp H."/>
            <person name="Overmann J."/>
            <person name="Amann R."/>
            <person name="Jetten M.S.M."/>
            <person name="Mascher T."/>
            <person name="Medema M.H."/>
            <person name="Devos D.P."/>
            <person name="Kaster A.-K."/>
            <person name="Ovreas L."/>
            <person name="Rohde M."/>
            <person name="Galperin M.Y."/>
            <person name="Jogler C."/>
        </authorList>
    </citation>
    <scope>NUCLEOTIDE SEQUENCE [LARGE SCALE GENOMIC DNA]</scope>
    <source>
        <strain evidence="2 3">KOR34</strain>
    </source>
</reference>
<proteinExistence type="predicted"/>
<gene>
    <name evidence="2" type="ORF">KOR34_11340</name>
</gene>
<sequence>MDSFETLPLAAGLSVHAAGVLVACLSRLSLGSRTTLFFRVVLLALAVLIGGLAMQSAHYGFSSWAFSALTLGTMVIVAVIHSSQSEHDPVLSRVVSARQQA</sequence>